<dbReference type="AlphaFoldDB" id="A0A511RHW3"/>
<sequence length="45" mass="5406">MLRNLRTRTVAKLVLRLQGKRIQVSEAPLQLAHPPRRWRWFAGRK</sequence>
<evidence type="ECO:0000313" key="1">
    <source>
        <dbReference type="EMBL" id="GEM88687.1"/>
    </source>
</evidence>
<accession>A0A511RHW3</accession>
<evidence type="ECO:0000313" key="2">
    <source>
        <dbReference type="Proteomes" id="UP000321827"/>
    </source>
</evidence>
<comment type="caution">
    <text evidence="1">The sequence shown here is derived from an EMBL/GenBank/DDBJ whole genome shotgun (WGS) entry which is preliminary data.</text>
</comment>
<gene>
    <name evidence="1" type="ORF">ODE01S_01210</name>
</gene>
<dbReference type="RefSeq" id="WP_013458401.1">
    <property type="nucleotide sequence ID" value="NZ_BJXN01000001.1"/>
</dbReference>
<proteinExistence type="predicted"/>
<protein>
    <submittedName>
        <fullName evidence="1">Uncharacterized protein</fullName>
    </submittedName>
</protein>
<name>A0A511RHW3_9DEIN</name>
<reference evidence="1 2" key="1">
    <citation type="submission" date="2019-07" db="EMBL/GenBank/DDBJ databases">
        <title>Whole genome shotgun sequence of Oceanithermus desulfurans NBRC 100063.</title>
        <authorList>
            <person name="Hosoyama A."/>
            <person name="Uohara A."/>
            <person name="Ohji S."/>
            <person name="Ichikawa N."/>
        </authorList>
    </citation>
    <scope>NUCLEOTIDE SEQUENCE [LARGE SCALE GENOMIC DNA]</scope>
    <source>
        <strain evidence="1 2">NBRC 100063</strain>
    </source>
</reference>
<dbReference type="EMBL" id="BJXN01000001">
    <property type="protein sequence ID" value="GEM88687.1"/>
    <property type="molecule type" value="Genomic_DNA"/>
</dbReference>
<organism evidence="1 2">
    <name type="scientific">Oceanithermus desulfurans NBRC 100063</name>
    <dbReference type="NCBI Taxonomy" id="1227550"/>
    <lineage>
        <taxon>Bacteria</taxon>
        <taxon>Thermotogati</taxon>
        <taxon>Deinococcota</taxon>
        <taxon>Deinococci</taxon>
        <taxon>Thermales</taxon>
        <taxon>Thermaceae</taxon>
        <taxon>Oceanithermus</taxon>
    </lineage>
</organism>
<dbReference type="Proteomes" id="UP000321827">
    <property type="component" value="Unassembled WGS sequence"/>
</dbReference>